<accession>A0A6A6P5B2</accession>
<comment type="catalytic activity">
    <reaction evidence="1 7 8">
        <text>Thiol-dependent hydrolysis of ester, thioester, amide, peptide and isopeptide bonds formed by the C-terminal Gly of ubiquitin (a 76-residue protein attached to proteins as an intracellular targeting signal).</text>
        <dbReference type="EC" id="3.4.19.12"/>
    </reaction>
</comment>
<dbReference type="PANTHER" id="PTHR10589">
    <property type="entry name" value="UBIQUITIN CARBOXYL-TERMINAL HYDROLASE"/>
    <property type="match status" value="1"/>
</dbReference>
<evidence type="ECO:0000256" key="7">
    <source>
        <dbReference type="PROSITE-ProRule" id="PRU01393"/>
    </source>
</evidence>
<keyword evidence="6 7" id="KW-0788">Thiol protease</keyword>
<reference evidence="10" key="1">
    <citation type="journal article" date="2020" name="Stud. Mycol.">
        <title>101 Dothideomycetes genomes: a test case for predicting lifestyles and emergence of pathogens.</title>
        <authorList>
            <person name="Haridas S."/>
            <person name="Albert R."/>
            <person name="Binder M."/>
            <person name="Bloem J."/>
            <person name="Labutti K."/>
            <person name="Salamov A."/>
            <person name="Andreopoulos B."/>
            <person name="Baker S."/>
            <person name="Barry K."/>
            <person name="Bills G."/>
            <person name="Bluhm B."/>
            <person name="Cannon C."/>
            <person name="Castanera R."/>
            <person name="Culley D."/>
            <person name="Daum C."/>
            <person name="Ezra D."/>
            <person name="Gonzalez J."/>
            <person name="Henrissat B."/>
            <person name="Kuo A."/>
            <person name="Liang C."/>
            <person name="Lipzen A."/>
            <person name="Lutzoni F."/>
            <person name="Magnuson J."/>
            <person name="Mondo S."/>
            <person name="Nolan M."/>
            <person name="Ohm R."/>
            <person name="Pangilinan J."/>
            <person name="Park H.-J."/>
            <person name="Ramirez L."/>
            <person name="Alfaro M."/>
            <person name="Sun H."/>
            <person name="Tritt A."/>
            <person name="Yoshinaga Y."/>
            <person name="Zwiers L.-H."/>
            <person name="Turgeon B."/>
            <person name="Goodwin S."/>
            <person name="Spatafora J."/>
            <person name="Crous P."/>
            <person name="Grigoriev I."/>
        </authorList>
    </citation>
    <scope>NUCLEOTIDE SEQUENCE</scope>
    <source>
        <strain evidence="10">ATCC 16933</strain>
    </source>
</reference>
<dbReference type="AlphaFoldDB" id="A0A6A6P5B2"/>
<dbReference type="FunFam" id="3.40.532.10:FF:000008">
    <property type="entry name" value="Ubiquitin carboxyl-terminal hydrolase"/>
    <property type="match status" value="1"/>
</dbReference>
<dbReference type="EC" id="3.4.19.12" evidence="8"/>
<name>A0A6A6P5B2_9PEZI</name>
<dbReference type="PANTHER" id="PTHR10589:SF17">
    <property type="entry name" value="UBIQUITIN CARBOXYL-TERMINAL HYDROLASE"/>
    <property type="match status" value="1"/>
</dbReference>
<evidence type="ECO:0000256" key="2">
    <source>
        <dbReference type="ARBA" id="ARBA00009326"/>
    </source>
</evidence>
<evidence type="ECO:0000256" key="1">
    <source>
        <dbReference type="ARBA" id="ARBA00000707"/>
    </source>
</evidence>
<sequence>MAEGPNPPKSGVGKRFVPLENNPEVMSKLMHNLGMSEKLDFHDVYSIDEPDLLAIVPRPAHALLLVFPVSETYENFRRQEDADKQEYNGSGEGEPVVWYKQTIGNACGLIGLLHGVSNGQARSYINARSLTPARQNPEPDSDLARLVDSAISRSPVERANLLYESQALETAHQSAAAGGDTAAPEAEQSVDLHYVCFVKDKRGRLWEMDGRRKGPLDRGVLDAGDDVLSEKALELGVRRFIDREIKAGGGEQRFSLIALAQGFD</sequence>
<comment type="similarity">
    <text evidence="2 7 8">Belongs to the peptidase C12 family.</text>
</comment>
<evidence type="ECO:0000256" key="6">
    <source>
        <dbReference type="ARBA" id="ARBA00022807"/>
    </source>
</evidence>
<dbReference type="GO" id="GO:0016579">
    <property type="term" value="P:protein deubiquitination"/>
    <property type="evidence" value="ECO:0007669"/>
    <property type="project" value="TreeGrafter"/>
</dbReference>
<dbReference type="PROSITE" id="PS52048">
    <property type="entry name" value="UCH_DOMAIN"/>
    <property type="match status" value="1"/>
</dbReference>
<evidence type="ECO:0000313" key="10">
    <source>
        <dbReference type="EMBL" id="KAF2459186.1"/>
    </source>
</evidence>
<feature type="site" description="Important for enzyme activity" evidence="7">
    <location>
        <position position="209"/>
    </location>
</feature>
<dbReference type="InterPro" id="IPR001578">
    <property type="entry name" value="Peptidase_C12_UCH"/>
</dbReference>
<organism evidence="10 11">
    <name type="scientific">Lineolata rhizophorae</name>
    <dbReference type="NCBI Taxonomy" id="578093"/>
    <lineage>
        <taxon>Eukaryota</taxon>
        <taxon>Fungi</taxon>
        <taxon>Dikarya</taxon>
        <taxon>Ascomycota</taxon>
        <taxon>Pezizomycotina</taxon>
        <taxon>Dothideomycetes</taxon>
        <taxon>Dothideomycetes incertae sedis</taxon>
        <taxon>Lineolatales</taxon>
        <taxon>Lineolataceae</taxon>
        <taxon>Lineolata</taxon>
    </lineage>
</organism>
<dbReference type="CDD" id="cd09616">
    <property type="entry name" value="Peptidase_C12_UCH_L1_L3"/>
    <property type="match status" value="1"/>
</dbReference>
<feature type="active site" description="Proton donor" evidence="7">
    <location>
        <position position="193"/>
    </location>
</feature>
<feature type="domain" description="UCH catalytic" evidence="9">
    <location>
        <begin position="15"/>
        <end position="261"/>
    </location>
</feature>
<dbReference type="PRINTS" id="PR00707">
    <property type="entry name" value="UBCTHYDRLASE"/>
</dbReference>
<gene>
    <name evidence="10" type="ORF">BDY21DRAFT_301217</name>
</gene>
<evidence type="ECO:0000256" key="3">
    <source>
        <dbReference type="ARBA" id="ARBA00022670"/>
    </source>
</evidence>
<protein>
    <recommendedName>
        <fullName evidence="8">Ubiquitin carboxyl-terminal hydrolase</fullName>
        <ecNumber evidence="8">3.4.19.12</ecNumber>
    </recommendedName>
</protein>
<dbReference type="GO" id="GO:0006511">
    <property type="term" value="P:ubiquitin-dependent protein catabolic process"/>
    <property type="evidence" value="ECO:0007669"/>
    <property type="project" value="UniProtKB-UniRule"/>
</dbReference>
<dbReference type="Proteomes" id="UP000799766">
    <property type="component" value="Unassembled WGS sequence"/>
</dbReference>
<evidence type="ECO:0000256" key="8">
    <source>
        <dbReference type="RuleBase" id="RU361215"/>
    </source>
</evidence>
<feature type="site" description="Transition state stabilizer" evidence="7">
    <location>
        <position position="101"/>
    </location>
</feature>
<keyword evidence="4 7" id="KW-0833">Ubl conjugation pathway</keyword>
<dbReference type="Pfam" id="PF01088">
    <property type="entry name" value="Peptidase_C12"/>
    <property type="match status" value="1"/>
</dbReference>
<evidence type="ECO:0000313" key="11">
    <source>
        <dbReference type="Proteomes" id="UP000799766"/>
    </source>
</evidence>
<proteinExistence type="inferred from homology"/>
<keyword evidence="11" id="KW-1185">Reference proteome</keyword>
<dbReference type="GO" id="GO:0004843">
    <property type="term" value="F:cysteine-type deubiquitinase activity"/>
    <property type="evidence" value="ECO:0007669"/>
    <property type="project" value="UniProtKB-UniRule"/>
</dbReference>
<dbReference type="InterPro" id="IPR038765">
    <property type="entry name" value="Papain-like_cys_pep_sf"/>
</dbReference>
<dbReference type="GO" id="GO:0005737">
    <property type="term" value="C:cytoplasm"/>
    <property type="evidence" value="ECO:0007669"/>
    <property type="project" value="TreeGrafter"/>
</dbReference>
<keyword evidence="3 7" id="KW-0645">Protease</keyword>
<evidence type="ECO:0000259" key="9">
    <source>
        <dbReference type="PROSITE" id="PS52048"/>
    </source>
</evidence>
<keyword evidence="5 7" id="KW-0378">Hydrolase</keyword>
<dbReference type="Gene3D" id="3.40.532.10">
    <property type="entry name" value="Peptidase C12, ubiquitin carboxyl-terminal hydrolase"/>
    <property type="match status" value="1"/>
</dbReference>
<dbReference type="OrthoDB" id="427186at2759"/>
<dbReference type="EMBL" id="MU001676">
    <property type="protein sequence ID" value="KAF2459186.1"/>
    <property type="molecule type" value="Genomic_DNA"/>
</dbReference>
<evidence type="ECO:0000256" key="4">
    <source>
        <dbReference type="ARBA" id="ARBA00022786"/>
    </source>
</evidence>
<dbReference type="SUPFAM" id="SSF54001">
    <property type="entry name" value="Cysteine proteinases"/>
    <property type="match status" value="1"/>
</dbReference>
<evidence type="ECO:0000256" key="5">
    <source>
        <dbReference type="ARBA" id="ARBA00022801"/>
    </source>
</evidence>
<feature type="active site" description="Nucleophile" evidence="7">
    <location>
        <position position="107"/>
    </location>
</feature>
<dbReference type="InterPro" id="IPR036959">
    <property type="entry name" value="Peptidase_C12_UCH_sf"/>
</dbReference>